<dbReference type="Proteomes" id="UP000233469">
    <property type="component" value="Unassembled WGS sequence"/>
</dbReference>
<feature type="transmembrane region" description="Helical" evidence="1">
    <location>
        <begin position="12"/>
        <end position="36"/>
    </location>
</feature>
<reference evidence="2 3" key="2">
    <citation type="submission" date="2017-10" db="EMBL/GenBank/DDBJ databases">
        <title>Extensive intraspecific genome diversity in a model arbuscular mycorrhizal fungus.</title>
        <authorList>
            <person name="Chen E.C.H."/>
            <person name="Morin E."/>
            <person name="Baudet D."/>
            <person name="Noel J."/>
            <person name="Ndikumana S."/>
            <person name="Charron P."/>
            <person name="St-Onge C."/>
            <person name="Giorgi J."/>
            <person name="Grigoriev I.V."/>
            <person name="Roux C."/>
            <person name="Martin F.M."/>
            <person name="Corradi N."/>
        </authorList>
    </citation>
    <scope>NUCLEOTIDE SEQUENCE [LARGE SCALE GENOMIC DNA]</scope>
    <source>
        <strain evidence="2 3">C2</strain>
    </source>
</reference>
<gene>
    <name evidence="2" type="ORF">RhiirC2_784762</name>
</gene>
<accession>A0A2N1MXS9</accession>
<sequence>MAILACMFITRGVSYFIVPGWVILWALFGYQMMVLIHKSDRIDVQREPMGEEFQQYYLVMAQSNNKVSKIEEDKARK</sequence>
<dbReference type="EMBL" id="LLXL01001091">
    <property type="protein sequence ID" value="PKK66445.1"/>
    <property type="molecule type" value="Genomic_DNA"/>
</dbReference>
<evidence type="ECO:0000313" key="2">
    <source>
        <dbReference type="EMBL" id="PKK66445.1"/>
    </source>
</evidence>
<protein>
    <submittedName>
        <fullName evidence="2">Uncharacterized protein</fullName>
    </submittedName>
</protein>
<evidence type="ECO:0000256" key="1">
    <source>
        <dbReference type="SAM" id="Phobius"/>
    </source>
</evidence>
<comment type="caution">
    <text evidence="2">The sequence shown here is derived from an EMBL/GenBank/DDBJ whole genome shotgun (WGS) entry which is preliminary data.</text>
</comment>
<evidence type="ECO:0000313" key="3">
    <source>
        <dbReference type="Proteomes" id="UP000233469"/>
    </source>
</evidence>
<organism evidence="2 3">
    <name type="scientific">Rhizophagus irregularis</name>
    <dbReference type="NCBI Taxonomy" id="588596"/>
    <lineage>
        <taxon>Eukaryota</taxon>
        <taxon>Fungi</taxon>
        <taxon>Fungi incertae sedis</taxon>
        <taxon>Mucoromycota</taxon>
        <taxon>Glomeromycotina</taxon>
        <taxon>Glomeromycetes</taxon>
        <taxon>Glomerales</taxon>
        <taxon>Glomeraceae</taxon>
        <taxon>Rhizophagus</taxon>
    </lineage>
</organism>
<reference evidence="2 3" key="1">
    <citation type="submission" date="2016-04" db="EMBL/GenBank/DDBJ databases">
        <title>Genome analyses suggest a sexual origin of heterokaryosis in a supposedly ancient asexual fungus.</title>
        <authorList>
            <person name="Ropars J."/>
            <person name="Sedzielewska K."/>
            <person name="Noel J."/>
            <person name="Charron P."/>
            <person name="Farinelli L."/>
            <person name="Marton T."/>
            <person name="Kruger M."/>
            <person name="Pelin A."/>
            <person name="Brachmann A."/>
            <person name="Corradi N."/>
        </authorList>
    </citation>
    <scope>NUCLEOTIDE SEQUENCE [LARGE SCALE GENOMIC DNA]</scope>
    <source>
        <strain evidence="2 3">C2</strain>
    </source>
</reference>
<proteinExistence type="predicted"/>
<keyword evidence="1" id="KW-0812">Transmembrane</keyword>
<name>A0A2N1MXS9_9GLOM</name>
<dbReference type="AlphaFoldDB" id="A0A2N1MXS9"/>
<keyword evidence="1" id="KW-1133">Transmembrane helix</keyword>
<keyword evidence="1" id="KW-0472">Membrane</keyword>